<sequence length="167" mass="18938">MEPAVARNVQFTKTAWLIWIHLKALFSQERNVTRIYDIFDEIFKCLQSGKPLVEYYSVMSGLWEELDIYQSLSTSVEELQKQHEEFRVALFLSNLDSDYRVFKDQILAGKTLSIVENDFSRLQRASIGTTDASPTFQESSAMYFLEGSCGDGRGGRSGRGGGGRRSN</sequence>
<name>A0A200R2U7_MACCD</name>
<reference evidence="1 2" key="1">
    <citation type="journal article" date="2017" name="Mol. Plant">
        <title>The Genome of Medicinal Plant Macleaya cordata Provides New Insights into Benzylisoquinoline Alkaloids Metabolism.</title>
        <authorList>
            <person name="Liu X."/>
            <person name="Liu Y."/>
            <person name="Huang P."/>
            <person name="Ma Y."/>
            <person name="Qing Z."/>
            <person name="Tang Q."/>
            <person name="Cao H."/>
            <person name="Cheng P."/>
            <person name="Zheng Y."/>
            <person name="Yuan Z."/>
            <person name="Zhou Y."/>
            <person name="Liu J."/>
            <person name="Tang Z."/>
            <person name="Zhuo Y."/>
            <person name="Zhang Y."/>
            <person name="Yu L."/>
            <person name="Huang J."/>
            <person name="Yang P."/>
            <person name="Peng Q."/>
            <person name="Zhang J."/>
            <person name="Jiang W."/>
            <person name="Zhang Z."/>
            <person name="Lin K."/>
            <person name="Ro D.K."/>
            <person name="Chen X."/>
            <person name="Xiong X."/>
            <person name="Shang Y."/>
            <person name="Huang S."/>
            <person name="Zeng J."/>
        </authorList>
    </citation>
    <scope>NUCLEOTIDE SEQUENCE [LARGE SCALE GENOMIC DNA]</scope>
    <source>
        <strain evidence="2">cv. BLH2017</strain>
        <tissue evidence="1">Root</tissue>
    </source>
</reference>
<evidence type="ECO:0000313" key="2">
    <source>
        <dbReference type="Proteomes" id="UP000195402"/>
    </source>
</evidence>
<dbReference type="Proteomes" id="UP000195402">
    <property type="component" value="Unassembled WGS sequence"/>
</dbReference>
<dbReference type="OrthoDB" id="1724808at2759"/>
<proteinExistence type="predicted"/>
<keyword evidence="2" id="KW-1185">Reference proteome</keyword>
<comment type="caution">
    <text evidence="1">The sequence shown here is derived from an EMBL/GenBank/DDBJ whole genome shotgun (WGS) entry which is preliminary data.</text>
</comment>
<dbReference type="PANTHER" id="PTHR37610:SF77">
    <property type="entry name" value="INTEGRASE CATALYTIC DOMAIN-CONTAINING PROTEIN"/>
    <property type="match status" value="1"/>
</dbReference>
<organism evidence="1 2">
    <name type="scientific">Macleaya cordata</name>
    <name type="common">Five-seeded plume-poppy</name>
    <name type="synonym">Bocconia cordata</name>
    <dbReference type="NCBI Taxonomy" id="56857"/>
    <lineage>
        <taxon>Eukaryota</taxon>
        <taxon>Viridiplantae</taxon>
        <taxon>Streptophyta</taxon>
        <taxon>Embryophyta</taxon>
        <taxon>Tracheophyta</taxon>
        <taxon>Spermatophyta</taxon>
        <taxon>Magnoliopsida</taxon>
        <taxon>Ranunculales</taxon>
        <taxon>Papaveraceae</taxon>
        <taxon>Papaveroideae</taxon>
        <taxon>Macleaya</taxon>
    </lineage>
</organism>
<evidence type="ECO:0008006" key="3">
    <source>
        <dbReference type="Google" id="ProtNLM"/>
    </source>
</evidence>
<evidence type="ECO:0000313" key="1">
    <source>
        <dbReference type="EMBL" id="OVA17044.1"/>
    </source>
</evidence>
<protein>
    <recommendedName>
        <fullName evidence="3">Retrotransposon gag domain-containing protein</fullName>
    </recommendedName>
</protein>
<accession>A0A200R2U7</accession>
<dbReference type="EMBL" id="MVGT01000455">
    <property type="protein sequence ID" value="OVA17044.1"/>
    <property type="molecule type" value="Genomic_DNA"/>
</dbReference>
<dbReference type="PANTHER" id="PTHR37610">
    <property type="entry name" value="CCHC-TYPE DOMAIN-CONTAINING PROTEIN"/>
    <property type="match status" value="1"/>
</dbReference>
<dbReference type="AlphaFoldDB" id="A0A200R2U7"/>
<gene>
    <name evidence="1" type="ORF">BVC80_9041g51</name>
</gene>
<dbReference type="InParanoid" id="A0A200R2U7"/>
<dbReference type="OMA" id="FQESSAM"/>